<dbReference type="PANTHER" id="PTHR21666:SF289">
    <property type="entry name" value="L-ALA--D-GLU ENDOPEPTIDASE"/>
    <property type="match status" value="1"/>
</dbReference>
<organism evidence="6 7">
    <name type="scientific">Paramuribaculum intestinale</name>
    <dbReference type="NCBI Taxonomy" id="2094151"/>
    <lineage>
        <taxon>Bacteria</taxon>
        <taxon>Pseudomonadati</taxon>
        <taxon>Bacteroidota</taxon>
        <taxon>Bacteroidia</taxon>
        <taxon>Bacteroidales</taxon>
        <taxon>Muribaculaceae</taxon>
        <taxon>Paramuribaculum</taxon>
    </lineage>
</organism>
<comment type="caution">
    <text evidence="6">The sequence shown here is derived from an EMBL/GenBank/DDBJ whole genome shotgun (WGS) entry which is preliminary data.</text>
</comment>
<dbReference type="InterPro" id="IPR050570">
    <property type="entry name" value="Cell_wall_metabolism_enzyme"/>
</dbReference>
<evidence type="ECO:0000256" key="3">
    <source>
        <dbReference type="SAM" id="MobiDB-lite"/>
    </source>
</evidence>
<evidence type="ECO:0000256" key="1">
    <source>
        <dbReference type="ARBA" id="ARBA00022729"/>
    </source>
</evidence>
<protein>
    <recommendedName>
        <fullName evidence="5">M23ase beta-sheet core domain-containing protein</fullName>
    </recommendedName>
</protein>
<dbReference type="AlphaFoldDB" id="A0A2V1IWK1"/>
<dbReference type="PANTHER" id="PTHR21666">
    <property type="entry name" value="PEPTIDASE-RELATED"/>
    <property type="match status" value="1"/>
</dbReference>
<gene>
    <name evidence="6" type="ORF">C5O25_01550</name>
</gene>
<proteinExistence type="predicted"/>
<dbReference type="InterPro" id="IPR011055">
    <property type="entry name" value="Dup_hybrid_motif"/>
</dbReference>
<keyword evidence="7" id="KW-1185">Reference proteome</keyword>
<evidence type="ECO:0000256" key="2">
    <source>
        <dbReference type="SAM" id="Coils"/>
    </source>
</evidence>
<feature type="region of interest" description="Disordered" evidence="3">
    <location>
        <begin position="247"/>
        <end position="303"/>
    </location>
</feature>
<dbReference type="SUPFAM" id="SSF57997">
    <property type="entry name" value="Tropomyosin"/>
    <property type="match status" value="1"/>
</dbReference>
<dbReference type="Proteomes" id="UP000244925">
    <property type="component" value="Unassembled WGS sequence"/>
</dbReference>
<evidence type="ECO:0000259" key="5">
    <source>
        <dbReference type="Pfam" id="PF01551"/>
    </source>
</evidence>
<feature type="signal peptide" evidence="4">
    <location>
        <begin position="1"/>
        <end position="20"/>
    </location>
</feature>
<feature type="chain" id="PRO_5015876206" description="M23ase beta-sheet core domain-containing protein" evidence="4">
    <location>
        <begin position="21"/>
        <end position="449"/>
    </location>
</feature>
<evidence type="ECO:0000313" key="7">
    <source>
        <dbReference type="Proteomes" id="UP000244925"/>
    </source>
</evidence>
<dbReference type="GO" id="GO:0004222">
    <property type="term" value="F:metalloendopeptidase activity"/>
    <property type="evidence" value="ECO:0007669"/>
    <property type="project" value="TreeGrafter"/>
</dbReference>
<feature type="domain" description="M23ase beta-sheet core" evidence="5">
    <location>
        <begin position="351"/>
        <end position="444"/>
    </location>
</feature>
<dbReference type="SUPFAM" id="SSF51261">
    <property type="entry name" value="Duplicated hybrid motif"/>
    <property type="match status" value="1"/>
</dbReference>
<dbReference type="Gene3D" id="2.70.70.10">
    <property type="entry name" value="Glucose Permease (Domain IIA)"/>
    <property type="match status" value="1"/>
</dbReference>
<dbReference type="RefSeq" id="WP_107034975.1">
    <property type="nucleotide sequence ID" value="NZ_CAONGC010000005.1"/>
</dbReference>
<keyword evidence="1 4" id="KW-0732">Signal</keyword>
<name>A0A2V1IWK1_9BACT</name>
<reference evidence="7" key="1">
    <citation type="submission" date="2018-02" db="EMBL/GenBank/DDBJ databases">
        <authorList>
            <person name="Clavel T."/>
            <person name="Strowig T."/>
        </authorList>
    </citation>
    <scope>NUCLEOTIDE SEQUENCE [LARGE SCALE GENOMIC DNA]</scope>
    <source>
        <strain evidence="7">DSM 100764</strain>
    </source>
</reference>
<evidence type="ECO:0000313" key="6">
    <source>
        <dbReference type="EMBL" id="PWB09353.1"/>
    </source>
</evidence>
<accession>A0A2V1IWK1</accession>
<keyword evidence="2" id="KW-0175">Coiled coil</keyword>
<evidence type="ECO:0000256" key="4">
    <source>
        <dbReference type="SAM" id="SignalP"/>
    </source>
</evidence>
<feature type="compositionally biased region" description="Low complexity" evidence="3">
    <location>
        <begin position="278"/>
        <end position="303"/>
    </location>
</feature>
<dbReference type="InterPro" id="IPR016047">
    <property type="entry name" value="M23ase_b-sheet_dom"/>
</dbReference>
<sequence length="449" mass="50074">MRSIITFLAAALIVAATADAATQKKRRAKRDINSVRTEQRDTKREIAETSKKITANTRETSRQLARLNALSGEITNTTREIGKMQQGVDSLDSRIAATADSIAALQSRVEAMRQAYASALRSTQGSNGAMNTLAFIFSSETFSHAWQRVRYLQRFGQWRRNQTERISRAADSLELHRLGLDTLRRERSVAVARMSLSQRQLEAQRKETDQLVGKLRSEGSSLKALLKEKERKARALDSELDKLIAEEQRRREKEQREAERREKEAQRKAGNAKSTGKATAEAKTPATSTAAKPTKSTAAAPTSVAAADRALTGSFESNKGRLLFPVAGRYRVVRGFGRQKHPELEHVETDNSGIDIEAVGGGKARAVFKGRISEIFKQPGYGTIIMVRHGNYLTIYANLSQIDVHKGQDVDAGQTLGTIYPDPDEDDRSILHFELRKERTKLNPMLWVK</sequence>
<feature type="compositionally biased region" description="Basic and acidic residues" evidence="3">
    <location>
        <begin position="247"/>
        <end position="267"/>
    </location>
</feature>
<dbReference type="EMBL" id="PUBV01000002">
    <property type="protein sequence ID" value="PWB09353.1"/>
    <property type="molecule type" value="Genomic_DNA"/>
</dbReference>
<dbReference type="GeneID" id="93425347"/>
<dbReference type="Gene3D" id="6.10.250.3150">
    <property type="match status" value="1"/>
</dbReference>
<dbReference type="Pfam" id="PF01551">
    <property type="entry name" value="Peptidase_M23"/>
    <property type="match status" value="1"/>
</dbReference>
<feature type="coiled-coil region" evidence="2">
    <location>
        <begin position="18"/>
        <end position="45"/>
    </location>
</feature>
<dbReference type="CDD" id="cd12797">
    <property type="entry name" value="M23_peptidase"/>
    <property type="match status" value="1"/>
</dbReference>